<dbReference type="GO" id="GO:0003700">
    <property type="term" value="F:DNA-binding transcription factor activity"/>
    <property type="evidence" value="ECO:0007669"/>
    <property type="project" value="TreeGrafter"/>
</dbReference>
<dbReference type="InterPro" id="IPR010982">
    <property type="entry name" value="Lambda_DNA-bd_dom_sf"/>
</dbReference>
<keyword evidence="6" id="KW-1185">Reference proteome</keyword>
<dbReference type="RefSeq" id="WP_188771092.1">
    <property type="nucleotide sequence ID" value="NZ_BMHK01000011.1"/>
</dbReference>
<feature type="domain" description="HTH lacI-type" evidence="4">
    <location>
        <begin position="6"/>
        <end position="60"/>
    </location>
</feature>
<keyword evidence="2" id="KW-0238">DNA-binding</keyword>
<evidence type="ECO:0000256" key="3">
    <source>
        <dbReference type="ARBA" id="ARBA00023163"/>
    </source>
</evidence>
<dbReference type="CDD" id="cd01392">
    <property type="entry name" value="HTH_LacI"/>
    <property type="match status" value="1"/>
</dbReference>
<dbReference type="PANTHER" id="PTHR30146">
    <property type="entry name" value="LACI-RELATED TRANSCRIPTIONAL REPRESSOR"/>
    <property type="match status" value="1"/>
</dbReference>
<dbReference type="SUPFAM" id="SSF47413">
    <property type="entry name" value="lambda repressor-like DNA-binding domains"/>
    <property type="match status" value="1"/>
</dbReference>
<sequence>MRRPQPTLKDIAAELNLSHPTVSRALSGHASISAETKARVREAADRLGYVVNSGARMLKRGHGNVVGLLLPDITNEFYAAVAKKLSDDCSERHQQLILSVSGDDADRELALVRALLEARPTAIVVALTRKPHPETVSLLNTVHCVQFMQTHPGLAGPRVTVRASGGARLAIEHLLSLGHRQIGFVGPTLDYAIGQARMEGVTAAMKDAGLAVDPACVRLGPSDGEFGFDAVLELLALKPRPTALYLSSAPISVAAMRALTREGIAIPAQLSVVVAGVSPWYEAWPGGLTSITLPVRDLAEAASRYVAEAGDGEASEGETVLSFELVARGSTAAIAGNDK</sequence>
<dbReference type="SUPFAM" id="SSF53822">
    <property type="entry name" value="Periplasmic binding protein-like I"/>
    <property type="match status" value="1"/>
</dbReference>
<accession>A0A916TSA2</accession>
<reference evidence="5" key="1">
    <citation type="journal article" date="2014" name="Int. J. Syst. Evol. Microbiol.">
        <title>Complete genome sequence of Corynebacterium casei LMG S-19264T (=DSM 44701T), isolated from a smear-ripened cheese.</title>
        <authorList>
            <consortium name="US DOE Joint Genome Institute (JGI-PGF)"/>
            <person name="Walter F."/>
            <person name="Albersmeier A."/>
            <person name="Kalinowski J."/>
            <person name="Ruckert C."/>
        </authorList>
    </citation>
    <scope>NUCLEOTIDE SEQUENCE</scope>
    <source>
        <strain evidence="5">CGMCC 1.15095</strain>
    </source>
</reference>
<keyword evidence="3" id="KW-0804">Transcription</keyword>
<evidence type="ECO:0000313" key="5">
    <source>
        <dbReference type="EMBL" id="GGC01678.1"/>
    </source>
</evidence>
<dbReference type="GO" id="GO:0000976">
    <property type="term" value="F:transcription cis-regulatory region binding"/>
    <property type="evidence" value="ECO:0007669"/>
    <property type="project" value="TreeGrafter"/>
</dbReference>
<keyword evidence="1" id="KW-0805">Transcription regulation</keyword>
<dbReference type="PANTHER" id="PTHR30146:SF153">
    <property type="entry name" value="LACTOSE OPERON REPRESSOR"/>
    <property type="match status" value="1"/>
</dbReference>
<evidence type="ECO:0000256" key="2">
    <source>
        <dbReference type="ARBA" id="ARBA00023125"/>
    </source>
</evidence>
<dbReference type="PROSITE" id="PS50932">
    <property type="entry name" value="HTH_LACI_2"/>
    <property type="match status" value="1"/>
</dbReference>
<organism evidence="5 6">
    <name type="scientific">Novosphingobium endophyticum</name>
    <dbReference type="NCBI Taxonomy" id="1955250"/>
    <lineage>
        <taxon>Bacteria</taxon>
        <taxon>Pseudomonadati</taxon>
        <taxon>Pseudomonadota</taxon>
        <taxon>Alphaproteobacteria</taxon>
        <taxon>Sphingomonadales</taxon>
        <taxon>Sphingomonadaceae</taxon>
        <taxon>Novosphingobium</taxon>
    </lineage>
</organism>
<gene>
    <name evidence="5" type="ORF">GCM10011494_20280</name>
</gene>
<dbReference type="InterPro" id="IPR046335">
    <property type="entry name" value="LacI/GalR-like_sensor"/>
</dbReference>
<protein>
    <submittedName>
        <fullName evidence="5">LacI family transcriptional regulator</fullName>
    </submittedName>
</protein>
<dbReference type="Proteomes" id="UP000608154">
    <property type="component" value="Unassembled WGS sequence"/>
</dbReference>
<dbReference type="CDD" id="cd06267">
    <property type="entry name" value="PBP1_LacI_sugar_binding-like"/>
    <property type="match status" value="1"/>
</dbReference>
<name>A0A916TSA2_9SPHN</name>
<dbReference type="Gene3D" id="3.40.50.2300">
    <property type="match status" value="2"/>
</dbReference>
<dbReference type="SMART" id="SM00354">
    <property type="entry name" value="HTH_LACI"/>
    <property type="match status" value="1"/>
</dbReference>
<dbReference type="Pfam" id="PF13377">
    <property type="entry name" value="Peripla_BP_3"/>
    <property type="match status" value="1"/>
</dbReference>
<reference evidence="5" key="2">
    <citation type="submission" date="2020-09" db="EMBL/GenBank/DDBJ databases">
        <authorList>
            <person name="Sun Q."/>
            <person name="Zhou Y."/>
        </authorList>
    </citation>
    <scope>NUCLEOTIDE SEQUENCE</scope>
    <source>
        <strain evidence="5">CGMCC 1.15095</strain>
    </source>
</reference>
<proteinExistence type="predicted"/>
<dbReference type="InterPro" id="IPR028082">
    <property type="entry name" value="Peripla_BP_I"/>
</dbReference>
<dbReference type="InterPro" id="IPR000843">
    <property type="entry name" value="HTH_LacI"/>
</dbReference>
<evidence type="ECO:0000259" key="4">
    <source>
        <dbReference type="PROSITE" id="PS50932"/>
    </source>
</evidence>
<dbReference type="EMBL" id="BMHK01000011">
    <property type="protein sequence ID" value="GGC01678.1"/>
    <property type="molecule type" value="Genomic_DNA"/>
</dbReference>
<comment type="caution">
    <text evidence="5">The sequence shown here is derived from an EMBL/GenBank/DDBJ whole genome shotgun (WGS) entry which is preliminary data.</text>
</comment>
<dbReference type="Pfam" id="PF00356">
    <property type="entry name" value="LacI"/>
    <property type="match status" value="1"/>
</dbReference>
<evidence type="ECO:0000256" key="1">
    <source>
        <dbReference type="ARBA" id="ARBA00023015"/>
    </source>
</evidence>
<dbReference type="AlphaFoldDB" id="A0A916TSA2"/>
<evidence type="ECO:0000313" key="6">
    <source>
        <dbReference type="Proteomes" id="UP000608154"/>
    </source>
</evidence>
<dbReference type="Gene3D" id="1.10.260.40">
    <property type="entry name" value="lambda repressor-like DNA-binding domains"/>
    <property type="match status" value="1"/>
</dbReference>